<dbReference type="SUPFAM" id="SSF54427">
    <property type="entry name" value="NTF2-like"/>
    <property type="match status" value="1"/>
</dbReference>
<reference evidence="2 3" key="1">
    <citation type="journal article" date="2018" name="Syst. Appl. Microbiol.">
        <title>Abditibacterium utsteinense sp. nov., the first cultivated member of candidate phylum FBP, isolated from ice-free Antarctic soil samples.</title>
        <authorList>
            <person name="Tahon G."/>
            <person name="Tytgat B."/>
            <person name="Lebbe L."/>
            <person name="Carlier A."/>
            <person name="Willems A."/>
        </authorList>
    </citation>
    <scope>NUCLEOTIDE SEQUENCE [LARGE SCALE GENOMIC DNA]</scope>
    <source>
        <strain evidence="2 3">LMG 29911</strain>
    </source>
</reference>
<organism evidence="2 3">
    <name type="scientific">Abditibacterium utsteinense</name>
    <dbReference type="NCBI Taxonomy" id="1960156"/>
    <lineage>
        <taxon>Bacteria</taxon>
        <taxon>Pseudomonadati</taxon>
        <taxon>Abditibacteriota</taxon>
        <taxon>Abditibacteriia</taxon>
        <taxon>Abditibacteriales</taxon>
        <taxon>Abditibacteriaceae</taxon>
        <taxon>Abditibacterium</taxon>
    </lineage>
</organism>
<gene>
    <name evidence="2" type="ORF">B1R32_10525</name>
</gene>
<dbReference type="InterPro" id="IPR037401">
    <property type="entry name" value="SnoaL-like"/>
</dbReference>
<dbReference type="Gene3D" id="3.10.450.50">
    <property type="match status" value="1"/>
</dbReference>
<dbReference type="EMBL" id="NIGF01000005">
    <property type="protein sequence ID" value="PQV64344.1"/>
    <property type="molecule type" value="Genomic_DNA"/>
</dbReference>
<dbReference type="OrthoDB" id="582607at2"/>
<name>A0A2S8SU69_9BACT</name>
<dbReference type="RefSeq" id="WP_105483140.1">
    <property type="nucleotide sequence ID" value="NZ_NIGF01000005.1"/>
</dbReference>
<dbReference type="Pfam" id="PF12680">
    <property type="entry name" value="SnoaL_2"/>
    <property type="match status" value="1"/>
</dbReference>
<evidence type="ECO:0000259" key="1">
    <source>
        <dbReference type="Pfam" id="PF12680"/>
    </source>
</evidence>
<dbReference type="InterPro" id="IPR032710">
    <property type="entry name" value="NTF2-like_dom_sf"/>
</dbReference>
<comment type="caution">
    <text evidence="2">The sequence shown here is derived from an EMBL/GenBank/DDBJ whole genome shotgun (WGS) entry which is preliminary data.</text>
</comment>
<sequence length="137" mass="15258">METTQIEAKAKEFIDALHALEQGRADDANQLAALFAQNATLRNAALDNKEAEIKGADQILRFWIEYKETLGEVFSRFHHVIASDKAAGLFWTTTGVNPAGEAVNYHGSTLLQFGSEGKIEFFRGYYDTRELVVKSDS</sequence>
<protein>
    <submittedName>
        <fullName evidence="2">SnoaL-like domain-containing protein</fullName>
    </submittedName>
</protein>
<dbReference type="Proteomes" id="UP000237684">
    <property type="component" value="Unassembled WGS sequence"/>
</dbReference>
<dbReference type="InParanoid" id="A0A2S8SU69"/>
<evidence type="ECO:0000313" key="3">
    <source>
        <dbReference type="Proteomes" id="UP000237684"/>
    </source>
</evidence>
<keyword evidence="3" id="KW-1185">Reference proteome</keyword>
<evidence type="ECO:0000313" key="2">
    <source>
        <dbReference type="EMBL" id="PQV64344.1"/>
    </source>
</evidence>
<feature type="domain" description="SnoaL-like" evidence="1">
    <location>
        <begin position="15"/>
        <end position="119"/>
    </location>
</feature>
<proteinExistence type="predicted"/>
<dbReference type="AlphaFoldDB" id="A0A2S8SU69"/>
<accession>A0A2S8SU69</accession>